<comment type="similarity">
    <text evidence="7">Belongs to the binding-protein-dependent transport system permease family.</text>
</comment>
<dbReference type="Pfam" id="PF00528">
    <property type="entry name" value="BPD_transp_1"/>
    <property type="match status" value="1"/>
</dbReference>
<dbReference type="EMBL" id="JBBIAA010000029">
    <property type="protein sequence ID" value="MEJ5946675.1"/>
    <property type="molecule type" value="Genomic_DNA"/>
</dbReference>
<keyword evidence="4 7" id="KW-0812">Transmembrane</keyword>
<feature type="domain" description="ABC transmembrane type-1" evidence="9">
    <location>
        <begin position="102"/>
        <end position="313"/>
    </location>
</feature>
<feature type="transmembrane region" description="Helical" evidence="7">
    <location>
        <begin position="240"/>
        <end position="260"/>
    </location>
</feature>
<evidence type="ECO:0000256" key="3">
    <source>
        <dbReference type="ARBA" id="ARBA00022475"/>
    </source>
</evidence>
<evidence type="ECO:0000313" key="10">
    <source>
        <dbReference type="EMBL" id="MEJ5946675.1"/>
    </source>
</evidence>
<evidence type="ECO:0000256" key="7">
    <source>
        <dbReference type="RuleBase" id="RU363032"/>
    </source>
</evidence>
<evidence type="ECO:0000256" key="2">
    <source>
        <dbReference type="ARBA" id="ARBA00022448"/>
    </source>
</evidence>
<keyword evidence="6 7" id="KW-0472">Membrane</keyword>
<gene>
    <name evidence="10" type="ORF">WDZ17_15355</name>
</gene>
<dbReference type="CDD" id="cd06261">
    <property type="entry name" value="TM_PBP2"/>
    <property type="match status" value="1"/>
</dbReference>
<reference evidence="10 11" key="1">
    <citation type="journal article" date="2017" name="Int. J. Syst. Evol. Microbiol.">
        <title>Pseudokineococcus basanitobsidens sp. nov., isolated from volcanic rock.</title>
        <authorList>
            <person name="Lee D.W."/>
            <person name="Park M.Y."/>
            <person name="Kim J.J."/>
            <person name="Kim B.S."/>
        </authorList>
    </citation>
    <scope>NUCLEOTIDE SEQUENCE [LARGE SCALE GENOMIC DNA]</scope>
    <source>
        <strain evidence="10 11">DSM 103726</strain>
    </source>
</reference>
<evidence type="ECO:0000256" key="8">
    <source>
        <dbReference type="SAM" id="MobiDB-lite"/>
    </source>
</evidence>
<feature type="region of interest" description="Disordered" evidence="8">
    <location>
        <begin position="1"/>
        <end position="36"/>
    </location>
</feature>
<feature type="compositionally biased region" description="Low complexity" evidence="8">
    <location>
        <begin position="8"/>
        <end position="20"/>
    </location>
</feature>
<organism evidence="10 11">
    <name type="scientific">Pseudokineococcus basanitobsidens</name>
    <dbReference type="NCBI Taxonomy" id="1926649"/>
    <lineage>
        <taxon>Bacteria</taxon>
        <taxon>Bacillati</taxon>
        <taxon>Actinomycetota</taxon>
        <taxon>Actinomycetes</taxon>
        <taxon>Kineosporiales</taxon>
        <taxon>Kineosporiaceae</taxon>
        <taxon>Pseudokineococcus</taxon>
    </lineage>
</organism>
<comment type="caution">
    <text evidence="10">The sequence shown here is derived from an EMBL/GenBank/DDBJ whole genome shotgun (WGS) entry which is preliminary data.</text>
</comment>
<dbReference type="InterPro" id="IPR000515">
    <property type="entry name" value="MetI-like"/>
</dbReference>
<dbReference type="SUPFAM" id="SSF161098">
    <property type="entry name" value="MetI-like"/>
    <property type="match status" value="1"/>
</dbReference>
<sequence>MSSMAPSGPALPESPAGEAPAPVPAAPVHDRPGARGRRRRENTVALAFIAPSLLGFVVFYFWPTLRGLYYSLTDFDFFSTPAFVGLGNYQRLAGDPTFWNAMVVTLEYVAINIGVQTVLALAIAVLMHRLTQSTFVRSVVVMPYLVANVVVALVFFWMLDAQIGIVNQALTGLGLDPVAFFGDETWAIPTIALVNVWRHMGYTALLIFAGLQMIPGHLYEAARTDGASEWRMFWSITLPLLRPVLAVVLVITMIGSFQVFDTVAVTTAGGPADASRVLQYYIFDLAFQRLDYGYASAVSVVLLLILMAVAVVQLRLTRANESDLG</sequence>
<dbReference type="InterPro" id="IPR051393">
    <property type="entry name" value="ABC_transporter_permease"/>
</dbReference>
<keyword evidence="3" id="KW-1003">Cell membrane</keyword>
<evidence type="ECO:0000259" key="9">
    <source>
        <dbReference type="PROSITE" id="PS50928"/>
    </source>
</evidence>
<dbReference type="Proteomes" id="UP001387100">
    <property type="component" value="Unassembled WGS sequence"/>
</dbReference>
<keyword evidence="2 7" id="KW-0813">Transport</keyword>
<dbReference type="InterPro" id="IPR035906">
    <property type="entry name" value="MetI-like_sf"/>
</dbReference>
<dbReference type="PANTHER" id="PTHR30193:SF41">
    <property type="entry name" value="DIACETYLCHITOBIOSE UPTAKE SYSTEM PERMEASE PROTEIN NGCF"/>
    <property type="match status" value="1"/>
</dbReference>
<feature type="transmembrane region" description="Helical" evidence="7">
    <location>
        <begin position="139"/>
        <end position="159"/>
    </location>
</feature>
<evidence type="ECO:0000256" key="5">
    <source>
        <dbReference type="ARBA" id="ARBA00022989"/>
    </source>
</evidence>
<comment type="subcellular location">
    <subcellularLocation>
        <location evidence="1 7">Cell membrane</location>
        <topology evidence="1 7">Multi-pass membrane protein</topology>
    </subcellularLocation>
</comment>
<dbReference type="RefSeq" id="WP_339576057.1">
    <property type="nucleotide sequence ID" value="NZ_JBBIAA010000029.1"/>
</dbReference>
<accession>A0ABU8RNJ2</accession>
<name>A0ABU8RNJ2_9ACTN</name>
<protein>
    <submittedName>
        <fullName evidence="10">Sugar ABC transporter permease</fullName>
    </submittedName>
</protein>
<evidence type="ECO:0000256" key="6">
    <source>
        <dbReference type="ARBA" id="ARBA00023136"/>
    </source>
</evidence>
<evidence type="ECO:0000313" key="11">
    <source>
        <dbReference type="Proteomes" id="UP001387100"/>
    </source>
</evidence>
<evidence type="ECO:0000256" key="4">
    <source>
        <dbReference type="ARBA" id="ARBA00022692"/>
    </source>
</evidence>
<proteinExistence type="inferred from homology"/>
<feature type="transmembrane region" description="Helical" evidence="7">
    <location>
        <begin position="200"/>
        <end position="219"/>
    </location>
</feature>
<dbReference type="Gene3D" id="1.10.3720.10">
    <property type="entry name" value="MetI-like"/>
    <property type="match status" value="1"/>
</dbReference>
<feature type="transmembrane region" description="Helical" evidence="7">
    <location>
        <begin position="108"/>
        <end position="127"/>
    </location>
</feature>
<feature type="transmembrane region" description="Helical" evidence="7">
    <location>
        <begin position="44"/>
        <end position="62"/>
    </location>
</feature>
<feature type="transmembrane region" description="Helical" evidence="7">
    <location>
        <begin position="292"/>
        <end position="312"/>
    </location>
</feature>
<dbReference type="PANTHER" id="PTHR30193">
    <property type="entry name" value="ABC TRANSPORTER PERMEASE PROTEIN"/>
    <property type="match status" value="1"/>
</dbReference>
<evidence type="ECO:0000256" key="1">
    <source>
        <dbReference type="ARBA" id="ARBA00004651"/>
    </source>
</evidence>
<keyword evidence="11" id="KW-1185">Reference proteome</keyword>
<dbReference type="PROSITE" id="PS50928">
    <property type="entry name" value="ABC_TM1"/>
    <property type="match status" value="1"/>
</dbReference>
<keyword evidence="5 7" id="KW-1133">Transmembrane helix</keyword>